<dbReference type="Pfam" id="PF13920">
    <property type="entry name" value="zf-C3HC4_3"/>
    <property type="match status" value="1"/>
</dbReference>
<dbReference type="GO" id="GO:0003676">
    <property type="term" value="F:nucleic acid binding"/>
    <property type="evidence" value="ECO:0007669"/>
    <property type="project" value="InterPro"/>
</dbReference>
<dbReference type="PANTHER" id="PTHR15067:SF4">
    <property type="entry name" value="E3 UBIQUITIN-PROTEIN LIGASE RNF8"/>
    <property type="match status" value="1"/>
</dbReference>
<dbReference type="SUPFAM" id="SSF57850">
    <property type="entry name" value="RING/U-box"/>
    <property type="match status" value="1"/>
</dbReference>
<feature type="coiled-coil region" evidence="9">
    <location>
        <begin position="147"/>
        <end position="335"/>
    </location>
</feature>
<evidence type="ECO:0000313" key="15">
    <source>
        <dbReference type="Proteomes" id="UP000747542"/>
    </source>
</evidence>
<evidence type="ECO:0000256" key="9">
    <source>
        <dbReference type="SAM" id="Coils"/>
    </source>
</evidence>
<gene>
    <name evidence="14" type="primary">Rnf8-L1</name>
    <name evidence="14" type="ORF">Hamer_G024830</name>
</gene>
<dbReference type="PANTHER" id="PTHR15067">
    <property type="entry name" value="E3 UBIQUITIN-PROTEIN LIGASE RNF8"/>
    <property type="match status" value="1"/>
</dbReference>
<feature type="compositionally biased region" description="Polar residues" evidence="10">
    <location>
        <begin position="630"/>
        <end position="676"/>
    </location>
</feature>
<dbReference type="InterPro" id="IPR013083">
    <property type="entry name" value="Znf_RING/FYVE/PHD"/>
</dbReference>
<dbReference type="InterPro" id="IPR001878">
    <property type="entry name" value="Znf_CCHC"/>
</dbReference>
<dbReference type="GO" id="GO:0061630">
    <property type="term" value="F:ubiquitin protein ligase activity"/>
    <property type="evidence" value="ECO:0007669"/>
    <property type="project" value="TreeGrafter"/>
</dbReference>
<dbReference type="GO" id="GO:0000151">
    <property type="term" value="C:ubiquitin ligase complex"/>
    <property type="evidence" value="ECO:0007669"/>
    <property type="project" value="TreeGrafter"/>
</dbReference>
<protein>
    <recommendedName>
        <fullName evidence="2">E3 ubiquitin-protein ligase CHFR</fullName>
    </recommendedName>
</protein>
<feature type="compositionally biased region" description="Polar residues" evidence="10">
    <location>
        <begin position="113"/>
        <end position="124"/>
    </location>
</feature>
<keyword evidence="9" id="KW-0175">Coiled coil</keyword>
<keyword evidence="3" id="KW-0808">Transferase</keyword>
<dbReference type="Gene3D" id="3.30.40.10">
    <property type="entry name" value="Zinc/RING finger domain, C3HC4 (zinc finger)"/>
    <property type="match status" value="1"/>
</dbReference>
<dbReference type="PROSITE" id="PS50006">
    <property type="entry name" value="FHA_DOMAIN"/>
    <property type="match status" value="1"/>
</dbReference>
<evidence type="ECO:0000256" key="5">
    <source>
        <dbReference type="ARBA" id="ARBA00022771"/>
    </source>
</evidence>
<evidence type="ECO:0000259" key="13">
    <source>
        <dbReference type="PROSITE" id="PS50158"/>
    </source>
</evidence>
<reference evidence="14" key="1">
    <citation type="journal article" date="2021" name="Sci. Adv.">
        <title>The American lobster genome reveals insights on longevity, neural, and immune adaptations.</title>
        <authorList>
            <person name="Polinski J.M."/>
            <person name="Zimin A.V."/>
            <person name="Clark K.F."/>
            <person name="Kohn A.B."/>
            <person name="Sadowski N."/>
            <person name="Timp W."/>
            <person name="Ptitsyn A."/>
            <person name="Khanna P."/>
            <person name="Romanova D.Y."/>
            <person name="Williams P."/>
            <person name="Greenwood S.J."/>
            <person name="Moroz L.L."/>
            <person name="Walt D.R."/>
            <person name="Bodnar A.G."/>
        </authorList>
    </citation>
    <scope>NUCLEOTIDE SEQUENCE</scope>
    <source>
        <strain evidence="14">GMGI-L3</strain>
    </source>
</reference>
<dbReference type="SMART" id="SM00240">
    <property type="entry name" value="FHA"/>
    <property type="match status" value="1"/>
</dbReference>
<dbReference type="GO" id="GO:0005634">
    <property type="term" value="C:nucleus"/>
    <property type="evidence" value="ECO:0007669"/>
    <property type="project" value="TreeGrafter"/>
</dbReference>
<dbReference type="Pfam" id="PF00498">
    <property type="entry name" value="FHA"/>
    <property type="match status" value="1"/>
</dbReference>
<feature type="region of interest" description="Disordered" evidence="10">
    <location>
        <begin position="112"/>
        <end position="132"/>
    </location>
</feature>
<proteinExistence type="inferred from homology"/>
<dbReference type="CDD" id="cd00060">
    <property type="entry name" value="FHA"/>
    <property type="match status" value="1"/>
</dbReference>
<name>A0A8J5JI50_HOMAM</name>
<dbReference type="EMBL" id="JAHLQT010046541">
    <property type="protein sequence ID" value="KAG7153564.1"/>
    <property type="molecule type" value="Genomic_DNA"/>
</dbReference>
<sequence length="719" mass="81591">MAERRCYYLKRNPPHDGQYSIIPFKTDEVILGRSVEATNLILDRGISRKHALFTRRGDNWIVKNLSLNGVLVNDKPVKTEEEQDLSIGDTIIFGGSSKFTYHFGVKEIMAREGSTSTSQSCSNNKRLKSEDSRSILQTNLSQEHAILEQQLKESDALQLRLEQERNQLRDSLQKQQEQLKDKYQQEKEKLEHQFAAGALAQQVMLKEKESLAQRLKMQVKKLQGRLDEDRKTLEDQLRLEEEQRNHILQEKEKVLHQLEEEKANLERVLEEERHRLQEQLEATEYHKEELRQQLEAKESAILAKEVEKKKAEQEKERLEDELAKERLRLAKELESVKNHYVEKERKNFLLGSMLKEKEESLRTELLSGLQNELQTLEAQNMSLEQELESTAVATKYAREEVVESVSGVLENELQCSICNELLITAITLNCSHTFCRYCIDRWKKNKRECPNCRASITSETRSLVVDNFIEKIVPTLSEEMKKKRADIVAERKAEIEVASVIILSPQRWEDLAQFQIIIPLLQEEAVSVVDNNSRTNIPQGRTAPIIESLPVHQRQGISDSVVPPGIGRGGSYPSPNNGIEAPGGSTATDSPRSSRTLRRPAARPSMRANSGLGAAEDPIVLGANEPLSTYRASQRQGRSQTGGNQTGHPPDTRNPQPQRNEPQSPVPGTSGTITVRNSDDFTDSDSSTLSGDESYYGGYGRCFNCGRRGHWAGGCPYNW</sequence>
<dbReference type="InterPro" id="IPR017907">
    <property type="entry name" value="Znf_RING_CS"/>
</dbReference>
<dbReference type="SUPFAM" id="SSF49879">
    <property type="entry name" value="SMAD/FHA domain"/>
    <property type="match status" value="1"/>
</dbReference>
<evidence type="ECO:0000259" key="11">
    <source>
        <dbReference type="PROSITE" id="PS50006"/>
    </source>
</evidence>
<feature type="domain" description="CCHC-type" evidence="13">
    <location>
        <begin position="701"/>
        <end position="716"/>
    </location>
</feature>
<comment type="similarity">
    <text evidence="1">Belongs to the CHFR family.</text>
</comment>
<feature type="compositionally biased region" description="Polar residues" evidence="10">
    <location>
        <begin position="585"/>
        <end position="594"/>
    </location>
</feature>
<feature type="coiled-coil region" evidence="9">
    <location>
        <begin position="366"/>
        <end position="393"/>
    </location>
</feature>
<dbReference type="InterPro" id="IPR000253">
    <property type="entry name" value="FHA_dom"/>
</dbReference>
<evidence type="ECO:0000256" key="2">
    <source>
        <dbReference type="ARBA" id="ARBA00017908"/>
    </source>
</evidence>
<dbReference type="GO" id="GO:0006511">
    <property type="term" value="P:ubiquitin-dependent protein catabolic process"/>
    <property type="evidence" value="ECO:0007669"/>
    <property type="project" value="TreeGrafter"/>
</dbReference>
<feature type="domain" description="RING-type" evidence="12">
    <location>
        <begin position="415"/>
        <end position="453"/>
    </location>
</feature>
<dbReference type="GO" id="GO:0006302">
    <property type="term" value="P:double-strand break repair"/>
    <property type="evidence" value="ECO:0007669"/>
    <property type="project" value="TreeGrafter"/>
</dbReference>
<feature type="region of interest" description="Disordered" evidence="10">
    <location>
        <begin position="630"/>
        <end position="691"/>
    </location>
</feature>
<feature type="domain" description="FHA" evidence="11">
    <location>
        <begin position="29"/>
        <end position="77"/>
    </location>
</feature>
<keyword evidence="15" id="KW-1185">Reference proteome</keyword>
<dbReference type="InterPro" id="IPR036875">
    <property type="entry name" value="Znf_CCHC_sf"/>
</dbReference>
<dbReference type="GO" id="GO:0035861">
    <property type="term" value="C:site of double-strand break"/>
    <property type="evidence" value="ECO:0007669"/>
    <property type="project" value="TreeGrafter"/>
</dbReference>
<feature type="region of interest" description="Disordered" evidence="10">
    <location>
        <begin position="552"/>
        <end position="618"/>
    </location>
</feature>
<keyword evidence="6" id="KW-0833">Ubl conjugation pathway</keyword>
<keyword evidence="4" id="KW-0479">Metal-binding</keyword>
<evidence type="ECO:0000259" key="12">
    <source>
        <dbReference type="PROSITE" id="PS50089"/>
    </source>
</evidence>
<dbReference type="GO" id="GO:0042393">
    <property type="term" value="F:histone binding"/>
    <property type="evidence" value="ECO:0007669"/>
    <property type="project" value="TreeGrafter"/>
</dbReference>
<evidence type="ECO:0000256" key="10">
    <source>
        <dbReference type="SAM" id="MobiDB-lite"/>
    </source>
</evidence>
<organism evidence="14 15">
    <name type="scientific">Homarus americanus</name>
    <name type="common">American lobster</name>
    <dbReference type="NCBI Taxonomy" id="6706"/>
    <lineage>
        <taxon>Eukaryota</taxon>
        <taxon>Metazoa</taxon>
        <taxon>Ecdysozoa</taxon>
        <taxon>Arthropoda</taxon>
        <taxon>Crustacea</taxon>
        <taxon>Multicrustacea</taxon>
        <taxon>Malacostraca</taxon>
        <taxon>Eumalacostraca</taxon>
        <taxon>Eucarida</taxon>
        <taxon>Decapoda</taxon>
        <taxon>Pleocyemata</taxon>
        <taxon>Astacidea</taxon>
        <taxon>Nephropoidea</taxon>
        <taxon>Nephropidae</taxon>
        <taxon>Homarus</taxon>
    </lineage>
</organism>
<dbReference type="Gene3D" id="2.60.200.20">
    <property type="match status" value="1"/>
</dbReference>
<evidence type="ECO:0000313" key="14">
    <source>
        <dbReference type="EMBL" id="KAG7153564.1"/>
    </source>
</evidence>
<accession>A0A8J5JI50</accession>
<dbReference type="PROSITE" id="PS50158">
    <property type="entry name" value="ZF_CCHC"/>
    <property type="match status" value="1"/>
</dbReference>
<dbReference type="InterPro" id="IPR001841">
    <property type="entry name" value="Znf_RING"/>
</dbReference>
<dbReference type="SUPFAM" id="SSF57756">
    <property type="entry name" value="Retrovirus zinc finger-like domains"/>
    <property type="match status" value="1"/>
</dbReference>
<keyword evidence="7" id="KW-0862">Zinc</keyword>
<dbReference type="SMART" id="SM00184">
    <property type="entry name" value="RING"/>
    <property type="match status" value="1"/>
</dbReference>
<comment type="caution">
    <text evidence="14">The sequence shown here is derived from an EMBL/GenBank/DDBJ whole genome shotgun (WGS) entry which is preliminary data.</text>
</comment>
<evidence type="ECO:0000256" key="7">
    <source>
        <dbReference type="ARBA" id="ARBA00022833"/>
    </source>
</evidence>
<keyword evidence="5 8" id="KW-0863">Zinc-finger</keyword>
<evidence type="ECO:0000256" key="3">
    <source>
        <dbReference type="ARBA" id="ARBA00022679"/>
    </source>
</evidence>
<evidence type="ECO:0000256" key="8">
    <source>
        <dbReference type="PROSITE-ProRule" id="PRU00047"/>
    </source>
</evidence>
<dbReference type="GO" id="GO:0005829">
    <property type="term" value="C:cytosol"/>
    <property type="evidence" value="ECO:0007669"/>
    <property type="project" value="TreeGrafter"/>
</dbReference>
<dbReference type="Proteomes" id="UP000747542">
    <property type="component" value="Unassembled WGS sequence"/>
</dbReference>
<evidence type="ECO:0000256" key="1">
    <source>
        <dbReference type="ARBA" id="ARBA00005797"/>
    </source>
</evidence>
<dbReference type="PROSITE" id="PS50089">
    <property type="entry name" value="ZF_RING_2"/>
    <property type="match status" value="1"/>
</dbReference>
<dbReference type="InterPro" id="IPR008984">
    <property type="entry name" value="SMAD_FHA_dom_sf"/>
</dbReference>
<dbReference type="PROSITE" id="PS00518">
    <property type="entry name" value="ZF_RING_1"/>
    <property type="match status" value="1"/>
</dbReference>
<evidence type="ECO:0000256" key="4">
    <source>
        <dbReference type="ARBA" id="ARBA00022723"/>
    </source>
</evidence>
<dbReference type="CDD" id="cd16535">
    <property type="entry name" value="RING-HC_RNF8"/>
    <property type="match status" value="1"/>
</dbReference>
<dbReference type="AlphaFoldDB" id="A0A8J5JI50"/>
<dbReference type="GO" id="GO:0070936">
    <property type="term" value="P:protein K48-linked ubiquitination"/>
    <property type="evidence" value="ECO:0007669"/>
    <property type="project" value="TreeGrafter"/>
</dbReference>
<dbReference type="GO" id="GO:0008270">
    <property type="term" value="F:zinc ion binding"/>
    <property type="evidence" value="ECO:0007669"/>
    <property type="project" value="UniProtKB-KW"/>
</dbReference>
<evidence type="ECO:0000256" key="6">
    <source>
        <dbReference type="ARBA" id="ARBA00022786"/>
    </source>
</evidence>